<evidence type="ECO:0000313" key="2">
    <source>
        <dbReference type="Proteomes" id="UP001302667"/>
    </source>
</evidence>
<accession>A0ABZ0FE99</accession>
<evidence type="ECO:0000313" key="1">
    <source>
        <dbReference type="EMBL" id="WOE67775.1"/>
    </source>
</evidence>
<proteinExistence type="predicted"/>
<dbReference type="Proteomes" id="UP001302667">
    <property type="component" value="Chromosome"/>
</dbReference>
<reference evidence="1 2" key="1">
    <citation type="submission" date="2023-10" db="EMBL/GenBank/DDBJ databases">
        <title>Genome analysis of psychrotrophic aerobic bacterium Aeromonas allosaccharophila BIM B-1809 isolated from infected fish.</title>
        <authorList>
            <person name="Leanovich S.I."/>
            <person name="Sidarenka A.V."/>
            <person name="Akhremchuk A.E."/>
            <person name="Sikolenko M.A."/>
            <person name="Valentovich L.N."/>
        </authorList>
    </citation>
    <scope>NUCLEOTIDE SEQUENCE [LARGE SCALE GENOMIC DNA]</scope>
    <source>
        <strain evidence="1 2">BIM B-1809</strain>
    </source>
</reference>
<dbReference type="RefSeq" id="WP_317103763.1">
    <property type="nucleotide sequence ID" value="NZ_CP136584.1"/>
</dbReference>
<sequence length="73" mass="8289">MQELKEVHGYLPSNTYLHITGWRERSLFELISTNNMATALSCSPQIADFNHGSQAVGHHVLQHLIVFFAGMHR</sequence>
<organism evidence="1 2">
    <name type="scientific">Aeromonas allosaccharophila</name>
    <dbReference type="NCBI Taxonomy" id="656"/>
    <lineage>
        <taxon>Bacteria</taxon>
        <taxon>Pseudomonadati</taxon>
        <taxon>Pseudomonadota</taxon>
        <taxon>Gammaproteobacteria</taxon>
        <taxon>Aeromonadales</taxon>
        <taxon>Aeromonadaceae</taxon>
        <taxon>Aeromonas</taxon>
    </lineage>
</organism>
<name>A0ABZ0FE99_9GAMM</name>
<dbReference type="EMBL" id="CP136584">
    <property type="protein sequence ID" value="WOE67775.1"/>
    <property type="molecule type" value="Genomic_DNA"/>
</dbReference>
<protein>
    <submittedName>
        <fullName evidence="1">Uncharacterized protein</fullName>
    </submittedName>
</protein>
<gene>
    <name evidence="1" type="ORF">RY972_06865</name>
</gene>
<keyword evidence="2" id="KW-1185">Reference proteome</keyword>